<keyword evidence="6" id="KW-0539">Nucleus</keyword>
<evidence type="ECO:0000256" key="3">
    <source>
        <dbReference type="ARBA" id="ARBA00005229"/>
    </source>
</evidence>
<evidence type="ECO:0000313" key="8">
    <source>
        <dbReference type="Proteomes" id="UP000277212"/>
    </source>
</evidence>
<comment type="similarity">
    <text evidence="3">Belongs to the HRI1 family.</text>
</comment>
<protein>
    <recommendedName>
        <fullName evidence="4">Protein HRI1</fullName>
    </recommendedName>
</protein>
<dbReference type="AlphaFoldDB" id="A0A3M2SCH8"/>
<gene>
    <name evidence="7" type="ORF">CDV36_005051</name>
</gene>
<evidence type="ECO:0000256" key="6">
    <source>
        <dbReference type="ARBA" id="ARBA00023242"/>
    </source>
</evidence>
<evidence type="ECO:0000256" key="1">
    <source>
        <dbReference type="ARBA" id="ARBA00004123"/>
    </source>
</evidence>
<dbReference type="CDD" id="cd11693">
    <property type="entry name" value="HRI1_C_like"/>
    <property type="match status" value="1"/>
</dbReference>
<dbReference type="OrthoDB" id="4045395at2759"/>
<accession>A0A3M2SCH8</accession>
<dbReference type="Pfam" id="PF16815">
    <property type="entry name" value="HRI1"/>
    <property type="match status" value="1"/>
</dbReference>
<evidence type="ECO:0000313" key="7">
    <source>
        <dbReference type="EMBL" id="RMJ15264.1"/>
    </source>
</evidence>
<dbReference type="InterPro" id="IPR031818">
    <property type="entry name" value="Hri1"/>
</dbReference>
<dbReference type="CDD" id="cd11692">
    <property type="entry name" value="HRI1_N_like"/>
    <property type="match status" value="1"/>
</dbReference>
<sequence length="245" mass="27391">MGSISVRKWIRWVPEEASEPTSTLVLTSPGRHFVDLRIYLPEGHQGTWTGQHDPLPLSRLEWGIAGISISTKRPDSTGKLTSYSSFHQWISSRTLTPELFPDAGFMYPQPNELTLEKGSMLNPDTGVEGEYEELWHDVDPTAVPGEGGVRVLVVQLHDDEHRTRGSVVRLGRHMQGFVRVGDDVALERWEWDEGWKSTVKIGEIGLPCEKILKGENLSEGDVVDVGGKPWMVVEEGGRRDTPSKL</sequence>
<comment type="subcellular location">
    <subcellularLocation>
        <location evidence="2">Cytoplasm</location>
    </subcellularLocation>
    <subcellularLocation>
        <location evidence="1">Nucleus</location>
    </subcellularLocation>
</comment>
<keyword evidence="5" id="KW-0963">Cytoplasm</keyword>
<dbReference type="Proteomes" id="UP000277212">
    <property type="component" value="Unassembled WGS sequence"/>
</dbReference>
<dbReference type="GO" id="GO:0005737">
    <property type="term" value="C:cytoplasm"/>
    <property type="evidence" value="ECO:0007669"/>
    <property type="project" value="UniProtKB-SubCell"/>
</dbReference>
<evidence type="ECO:0000256" key="5">
    <source>
        <dbReference type="ARBA" id="ARBA00022490"/>
    </source>
</evidence>
<dbReference type="EMBL" id="NKUJ01000068">
    <property type="protein sequence ID" value="RMJ15264.1"/>
    <property type="molecule type" value="Genomic_DNA"/>
</dbReference>
<dbReference type="InterPro" id="IPR038744">
    <property type="entry name" value="Hri1_N"/>
</dbReference>
<evidence type="ECO:0000256" key="4">
    <source>
        <dbReference type="ARBA" id="ARBA00017063"/>
    </source>
</evidence>
<organism evidence="7 8">
    <name type="scientific">Fusarium kuroshium</name>
    <dbReference type="NCBI Taxonomy" id="2010991"/>
    <lineage>
        <taxon>Eukaryota</taxon>
        <taxon>Fungi</taxon>
        <taxon>Dikarya</taxon>
        <taxon>Ascomycota</taxon>
        <taxon>Pezizomycotina</taxon>
        <taxon>Sordariomycetes</taxon>
        <taxon>Hypocreomycetidae</taxon>
        <taxon>Hypocreales</taxon>
        <taxon>Nectriaceae</taxon>
        <taxon>Fusarium</taxon>
        <taxon>Fusarium solani species complex</taxon>
    </lineage>
</organism>
<name>A0A3M2SCH8_9HYPO</name>
<reference evidence="7 8" key="1">
    <citation type="submission" date="2017-06" db="EMBL/GenBank/DDBJ databases">
        <title>Comparative genomic analysis of Ambrosia Fusariam Clade fungi.</title>
        <authorList>
            <person name="Stajich J.E."/>
            <person name="Carrillo J."/>
            <person name="Kijimoto T."/>
            <person name="Eskalen A."/>
            <person name="O'Donnell K."/>
            <person name="Kasson M."/>
        </authorList>
    </citation>
    <scope>NUCLEOTIDE SEQUENCE [LARGE SCALE GENOMIC DNA]</scope>
    <source>
        <strain evidence="7">UCR3666</strain>
    </source>
</reference>
<dbReference type="Gene3D" id="2.40.128.320">
    <property type="entry name" value="Protein HRI1, N-terminal domain"/>
    <property type="match status" value="1"/>
</dbReference>
<dbReference type="GO" id="GO:0005634">
    <property type="term" value="C:nucleus"/>
    <property type="evidence" value="ECO:0007669"/>
    <property type="project" value="UniProtKB-SubCell"/>
</dbReference>
<keyword evidence="8" id="KW-1185">Reference proteome</keyword>
<dbReference type="STRING" id="2010991.A0A3M2SCH8"/>
<evidence type="ECO:0000256" key="2">
    <source>
        <dbReference type="ARBA" id="ARBA00004496"/>
    </source>
</evidence>
<dbReference type="InterPro" id="IPR043047">
    <property type="entry name" value="Hri1_N_sf"/>
</dbReference>
<proteinExistence type="inferred from homology"/>
<comment type="caution">
    <text evidence="7">The sequence shown here is derived from an EMBL/GenBank/DDBJ whole genome shotgun (WGS) entry which is preliminary data.</text>
</comment>